<organism evidence="1 2">
    <name type="scientific">Serratia marcescens</name>
    <dbReference type="NCBI Taxonomy" id="615"/>
    <lineage>
        <taxon>Bacteria</taxon>
        <taxon>Pseudomonadati</taxon>
        <taxon>Pseudomonadota</taxon>
        <taxon>Gammaproteobacteria</taxon>
        <taxon>Enterobacterales</taxon>
        <taxon>Yersiniaceae</taxon>
        <taxon>Serratia</taxon>
    </lineage>
</organism>
<dbReference type="RefSeq" id="WP_073529344.1">
    <property type="nucleotide sequence ID" value="NZ_MJAO01000003.1"/>
</dbReference>
<proteinExistence type="predicted"/>
<name>A0A1Q4P574_SERMA</name>
<dbReference type="EMBL" id="MJAO01000003">
    <property type="protein sequence ID" value="OKB68249.1"/>
    <property type="molecule type" value="Genomic_DNA"/>
</dbReference>
<protein>
    <submittedName>
        <fullName evidence="1">Uncharacterized protein</fullName>
    </submittedName>
</protein>
<dbReference type="AlphaFoldDB" id="A0A1Q4P574"/>
<dbReference type="Proteomes" id="UP000185770">
    <property type="component" value="Unassembled WGS sequence"/>
</dbReference>
<comment type="caution">
    <text evidence="1">The sequence shown here is derived from an EMBL/GenBank/DDBJ whole genome shotgun (WGS) entry which is preliminary data.</text>
</comment>
<gene>
    <name evidence="1" type="ORF">BHU62_04350</name>
</gene>
<accession>A0A1Q4P574</accession>
<evidence type="ECO:0000313" key="1">
    <source>
        <dbReference type="EMBL" id="OKB68249.1"/>
    </source>
</evidence>
<reference evidence="1 2" key="1">
    <citation type="submission" date="2016-09" db="EMBL/GenBank/DDBJ databases">
        <title>Serratia marcescens MSU-97 and epiphytic antimycotic-producing bacteria.</title>
        <authorList>
            <person name="Matilla M.A."/>
        </authorList>
    </citation>
    <scope>NUCLEOTIDE SEQUENCE [LARGE SCALE GENOMIC DNA]</scope>
    <source>
        <strain evidence="1 2">MSU-97</strain>
    </source>
</reference>
<sequence>MTKTTNNVAVQTLQLLKEKLNDWRNGTEPAWRSTWPVFERLIIRHDEMQAVYAELGEMMLTTQQLWVFMEQCVFAGAFGTAEQHAALRAEHDELTSLNEEISIMSIKLAQRLRRRSDILNRNGSFSIDRIVRLTDYLDAAGSENGLYRSFIQPKLEELNDFDLKYWPDIADVLQTLGEEPVEIEFLDDASEAIISARRPSLTDFFKNFFSHLHDVSDGSYCLLPKEFRISDGGIATLANILCDLAPERMLDEGYVKRLRQRLREQNFTAVW</sequence>
<evidence type="ECO:0000313" key="2">
    <source>
        <dbReference type="Proteomes" id="UP000185770"/>
    </source>
</evidence>
<dbReference type="OrthoDB" id="7593213at2"/>